<evidence type="ECO:0000313" key="2">
    <source>
        <dbReference type="EMBL" id="CAG6580731.1"/>
    </source>
</evidence>
<dbReference type="EMBL" id="HBUE01305576">
    <property type="protein sequence ID" value="CAG6580731.1"/>
    <property type="molecule type" value="Transcribed_RNA"/>
</dbReference>
<feature type="region of interest" description="Disordered" evidence="1">
    <location>
        <begin position="192"/>
        <end position="216"/>
    </location>
</feature>
<sequence>MGIVAALPAGHQRDFAGAADREGRRRRSAVRASAERSVRGVAAGLQSVLPFAVTMEDVPGIVRGLASPDCPRRAVEPGELGADGEAAGVYLRAGLSGDEDTGGGQQSHSGWHDQRRDRPVLDPLSKDPRRTDRFVLPAGDQPNAAVHPGRPAQLRRNRTAVPSVFAAAAADLPENHEGNRRSCGCFPRHNSVQAGRSGQCWPAASRGRRWQHDAKH</sequence>
<proteinExistence type="predicted"/>
<name>A0A8D8NX38_CULPI</name>
<dbReference type="EMBL" id="HBUE01199423">
    <property type="protein sequence ID" value="CAG6528950.1"/>
    <property type="molecule type" value="Transcribed_RNA"/>
</dbReference>
<accession>A0A8D8NX38</accession>
<feature type="compositionally biased region" description="Basic and acidic residues" evidence="1">
    <location>
        <begin position="110"/>
        <end position="133"/>
    </location>
</feature>
<protein>
    <submittedName>
        <fullName evidence="2">(northern house mosquito) hypothetical protein</fullName>
    </submittedName>
</protein>
<dbReference type="AlphaFoldDB" id="A0A8D8NX38"/>
<reference evidence="2" key="1">
    <citation type="submission" date="2021-05" db="EMBL/GenBank/DDBJ databases">
        <authorList>
            <person name="Alioto T."/>
            <person name="Alioto T."/>
            <person name="Gomez Garrido J."/>
        </authorList>
    </citation>
    <scope>NUCLEOTIDE SEQUENCE</scope>
</reference>
<evidence type="ECO:0000256" key="1">
    <source>
        <dbReference type="SAM" id="MobiDB-lite"/>
    </source>
</evidence>
<feature type="region of interest" description="Disordered" evidence="1">
    <location>
        <begin position="15"/>
        <end position="35"/>
    </location>
</feature>
<organism evidence="2">
    <name type="scientific">Culex pipiens</name>
    <name type="common">House mosquito</name>
    <dbReference type="NCBI Taxonomy" id="7175"/>
    <lineage>
        <taxon>Eukaryota</taxon>
        <taxon>Metazoa</taxon>
        <taxon>Ecdysozoa</taxon>
        <taxon>Arthropoda</taxon>
        <taxon>Hexapoda</taxon>
        <taxon>Insecta</taxon>
        <taxon>Pterygota</taxon>
        <taxon>Neoptera</taxon>
        <taxon>Endopterygota</taxon>
        <taxon>Diptera</taxon>
        <taxon>Nematocera</taxon>
        <taxon>Culicoidea</taxon>
        <taxon>Culicidae</taxon>
        <taxon>Culicinae</taxon>
        <taxon>Culicini</taxon>
        <taxon>Culex</taxon>
        <taxon>Culex</taxon>
    </lineage>
</organism>
<feature type="region of interest" description="Disordered" evidence="1">
    <location>
        <begin position="94"/>
        <end position="153"/>
    </location>
</feature>